<proteinExistence type="predicted"/>
<name>A0A139SW04_9GAMM</name>
<evidence type="ECO:0000313" key="4">
    <source>
        <dbReference type="Proteomes" id="UP000072660"/>
    </source>
</evidence>
<evidence type="ECO:0000256" key="1">
    <source>
        <dbReference type="ARBA" id="ARBA00022729"/>
    </source>
</evidence>
<feature type="chain" id="PRO_5007299516" evidence="2">
    <location>
        <begin position="22"/>
        <end position="132"/>
    </location>
</feature>
<dbReference type="Proteomes" id="UP000072660">
    <property type="component" value="Unassembled WGS sequence"/>
</dbReference>
<comment type="caution">
    <text evidence="3">The sequence shown here is derived from an EMBL/GenBank/DDBJ whole genome shotgun (WGS) entry which is preliminary data.</text>
</comment>
<dbReference type="EMBL" id="LSZO01000109">
    <property type="protein sequence ID" value="KXU38650.1"/>
    <property type="molecule type" value="Genomic_DNA"/>
</dbReference>
<dbReference type="RefSeq" id="WP_068388842.1">
    <property type="nucleotide sequence ID" value="NZ_LSZO01000109.1"/>
</dbReference>
<feature type="signal peptide" evidence="2">
    <location>
        <begin position="1"/>
        <end position="21"/>
    </location>
</feature>
<dbReference type="NCBIfam" id="NF033674">
    <property type="entry name" value="stress_OB_fold"/>
    <property type="match status" value="1"/>
</dbReference>
<evidence type="ECO:0000256" key="2">
    <source>
        <dbReference type="SAM" id="SignalP"/>
    </source>
</evidence>
<reference evidence="3" key="1">
    <citation type="submission" date="2016-02" db="EMBL/GenBank/DDBJ databases">
        <authorList>
            <person name="Wen L."/>
            <person name="He K."/>
            <person name="Yang H."/>
        </authorList>
    </citation>
    <scope>NUCLEOTIDE SEQUENCE [LARGE SCALE GENOMIC DNA]</scope>
    <source>
        <strain evidence="3">CV58</strain>
    </source>
</reference>
<protein>
    <submittedName>
        <fullName evidence="3">Uncharacterized protein</fullName>
    </submittedName>
</protein>
<dbReference type="InterPro" id="IPR005220">
    <property type="entry name" value="CarO-like"/>
</dbReference>
<dbReference type="OrthoDB" id="598245at2"/>
<organism evidence="3 4">
    <name type="scientific">Ventosimonas gracilis</name>
    <dbReference type="NCBI Taxonomy" id="1680762"/>
    <lineage>
        <taxon>Bacteria</taxon>
        <taxon>Pseudomonadati</taxon>
        <taxon>Pseudomonadota</taxon>
        <taxon>Gammaproteobacteria</taxon>
        <taxon>Pseudomonadales</taxon>
        <taxon>Ventosimonadaceae</taxon>
        <taxon>Ventosimonas</taxon>
    </lineage>
</organism>
<sequence length="132" mass="14204">MKLKLLLASAVLAASSGLAFAAGYTGPDSGRGHKPASGYTGPSAPGSVTTVAEAMKAADDTPAVLTGYITQRLRKEHYEFKDDSGIIQVEIDNDEWPAQAVSETTQVRLYGEVEHKKRGEREIDVDRVEIVQ</sequence>
<keyword evidence="1 2" id="KW-0732">Signal</keyword>
<gene>
    <name evidence="3" type="ORF">AXE65_12645</name>
</gene>
<dbReference type="AlphaFoldDB" id="A0A139SW04"/>
<dbReference type="InterPro" id="IPR036700">
    <property type="entry name" value="BOBF_sf"/>
</dbReference>
<keyword evidence="4" id="KW-1185">Reference proteome</keyword>
<dbReference type="SUPFAM" id="SSF101756">
    <property type="entry name" value="Hypothetical protein YgiW"/>
    <property type="match status" value="1"/>
</dbReference>
<evidence type="ECO:0000313" key="3">
    <source>
        <dbReference type="EMBL" id="KXU38650.1"/>
    </source>
</evidence>
<dbReference type="Gene3D" id="2.40.50.200">
    <property type="entry name" value="Bacterial OB-fold"/>
    <property type="match status" value="1"/>
</dbReference>
<accession>A0A139SW04</accession>
<dbReference type="Pfam" id="PF04076">
    <property type="entry name" value="BOF"/>
    <property type="match status" value="1"/>
</dbReference>
<dbReference type="PANTHER" id="PTHR36571">
    <property type="entry name" value="PROTEIN YGIW"/>
    <property type="match status" value="1"/>
</dbReference>
<dbReference type="PANTHER" id="PTHR36571:SF1">
    <property type="entry name" value="PROTEIN YGIW"/>
    <property type="match status" value="1"/>
</dbReference>